<dbReference type="SMART" id="SM00460">
    <property type="entry name" value="TGc"/>
    <property type="match status" value="1"/>
</dbReference>
<dbReference type="Gene3D" id="2.60.40.3140">
    <property type="match status" value="1"/>
</dbReference>
<dbReference type="Gene3D" id="3.10.620.30">
    <property type="match status" value="1"/>
</dbReference>
<keyword evidence="4" id="KW-1185">Reference proteome</keyword>
<proteinExistence type="predicted"/>
<reference evidence="3 4" key="1">
    <citation type="submission" date="2018-04" db="EMBL/GenBank/DDBJ databases">
        <title>Chitinophaga fuyangensis sp. nov., isolated from soil in a chemical factory.</title>
        <authorList>
            <person name="Chen K."/>
        </authorList>
    </citation>
    <scope>NUCLEOTIDE SEQUENCE [LARGE SCALE GENOMIC DNA]</scope>
    <source>
        <strain evidence="3 4">LY-1</strain>
    </source>
</reference>
<dbReference type="AlphaFoldDB" id="A0A2T7BHX2"/>
<dbReference type="Proteomes" id="UP000244450">
    <property type="component" value="Unassembled WGS sequence"/>
</dbReference>
<feature type="domain" description="Transglutaminase-like" evidence="2">
    <location>
        <begin position="311"/>
        <end position="379"/>
    </location>
</feature>
<dbReference type="RefSeq" id="WP_108687719.1">
    <property type="nucleotide sequence ID" value="NZ_QCYK01000002.1"/>
</dbReference>
<accession>A0A2T7BHX2</accession>
<evidence type="ECO:0000313" key="4">
    <source>
        <dbReference type="Proteomes" id="UP000244450"/>
    </source>
</evidence>
<comment type="caution">
    <text evidence="3">The sequence shown here is derived from an EMBL/GenBank/DDBJ whole genome shotgun (WGS) entry which is preliminary data.</text>
</comment>
<evidence type="ECO:0000259" key="2">
    <source>
        <dbReference type="SMART" id="SM00460"/>
    </source>
</evidence>
<name>A0A2T7BHX2_9BACT</name>
<dbReference type="SUPFAM" id="SSF54001">
    <property type="entry name" value="Cysteine proteinases"/>
    <property type="match status" value="1"/>
</dbReference>
<organism evidence="3 4">
    <name type="scientific">Chitinophaga parva</name>
    <dbReference type="NCBI Taxonomy" id="2169414"/>
    <lineage>
        <taxon>Bacteria</taxon>
        <taxon>Pseudomonadati</taxon>
        <taxon>Bacteroidota</taxon>
        <taxon>Chitinophagia</taxon>
        <taxon>Chitinophagales</taxon>
        <taxon>Chitinophagaceae</taxon>
        <taxon>Chitinophaga</taxon>
    </lineage>
</organism>
<feature type="signal peptide" evidence="1">
    <location>
        <begin position="1"/>
        <end position="22"/>
    </location>
</feature>
<dbReference type="Pfam" id="PF01841">
    <property type="entry name" value="Transglut_core"/>
    <property type="match status" value="1"/>
</dbReference>
<dbReference type="InterPro" id="IPR038765">
    <property type="entry name" value="Papain-like_cys_pep_sf"/>
</dbReference>
<keyword evidence="1" id="KW-0732">Signal</keyword>
<dbReference type="OrthoDB" id="8595007at2"/>
<feature type="chain" id="PRO_5015518707" description="Transglutaminase-like domain-containing protein" evidence="1">
    <location>
        <begin position="23"/>
        <end position="626"/>
    </location>
</feature>
<evidence type="ECO:0000256" key="1">
    <source>
        <dbReference type="SAM" id="SignalP"/>
    </source>
</evidence>
<protein>
    <recommendedName>
        <fullName evidence="2">Transglutaminase-like domain-containing protein</fullName>
    </recommendedName>
</protein>
<sequence length="626" mass="71276">MRVKPFLLQLAFVLASATHAWAADDQTNVSISAQQETYTFTKGGKEHPVTVQELLHTTYKCNEFRTSIPIVAFYNDQVAMGDVRAWVDGSRVKGLRPNFSLYEVDDIFYSDARVCTFSLPLTKAGTESETEMEMTVLDPRYFNTVYFSEPYAVGKKEIKMVVPRWMKATIKELNFNGFQISKQVSYDARADADVYVYTATNLPAMAREKRCPGPSYLYPHLLVMSQSATMDGNTLQYLGTVDGLYAWYHGLVKQVSNDEAVMKTKATEITKGITGDSARIGAVYNWVQDNIRYIAYEDGIAGFKPEAAQNVLQHKYGDCKGMANLTCQLLKALGYDARLCWIGTDHIAYDYSLPTLAVDNHMICAVNLNGKRYFLDATESYIGMNKYAQRIQGRQVLIEDGDHYILDHVPTRDVQQNVSYEKRALKIAGTDLTGRVEHSWKGESEEDLLGNIHGLRSEKVNDALVQYLAEADNKYTISNLQTSDLKNWNADLDIHYDLVHKDAVTSFGKDIYIEPDFRKEYSGMSFDTTRRTQDFLFPYKEKTVTETSLEIPAGYVAAALPNNLSIERAGYTFRITYRKDANRIIYYKEILIRNVKLARDQFRQWNEDVQALQNTYLQQITLTKQA</sequence>
<dbReference type="Gene3D" id="2.60.120.1130">
    <property type="match status" value="1"/>
</dbReference>
<gene>
    <name evidence="3" type="ORF">DCC81_16655</name>
</gene>
<dbReference type="InterPro" id="IPR002931">
    <property type="entry name" value="Transglutaminase-like"/>
</dbReference>
<evidence type="ECO:0000313" key="3">
    <source>
        <dbReference type="EMBL" id="PUZ25880.1"/>
    </source>
</evidence>
<dbReference type="EMBL" id="QCYK01000002">
    <property type="protein sequence ID" value="PUZ25880.1"/>
    <property type="molecule type" value="Genomic_DNA"/>
</dbReference>